<organism evidence="2 3">
    <name type="scientific">Persephonella marina (strain DSM 14350 / EX-H1)</name>
    <dbReference type="NCBI Taxonomy" id="123214"/>
    <lineage>
        <taxon>Bacteria</taxon>
        <taxon>Pseudomonadati</taxon>
        <taxon>Aquificota</taxon>
        <taxon>Aquificia</taxon>
        <taxon>Aquificales</taxon>
        <taxon>Hydrogenothermaceae</taxon>
        <taxon>Persephonella</taxon>
    </lineage>
</organism>
<dbReference type="InterPro" id="IPR001584">
    <property type="entry name" value="Integrase_cat-core"/>
</dbReference>
<dbReference type="PROSITE" id="PS50994">
    <property type="entry name" value="INTEGRASE"/>
    <property type="match status" value="1"/>
</dbReference>
<dbReference type="InterPro" id="IPR015378">
    <property type="entry name" value="Transposase-like_Mu_C"/>
</dbReference>
<reference evidence="2 3" key="1">
    <citation type="journal article" date="2009" name="J. Bacteriol.">
        <title>Complete and draft genome sequences of six members of the Aquificales.</title>
        <authorList>
            <person name="Reysenbach A.L."/>
            <person name="Hamamura N."/>
            <person name="Podar M."/>
            <person name="Griffiths E."/>
            <person name="Ferreira S."/>
            <person name="Hochstein R."/>
            <person name="Heidelberg J."/>
            <person name="Johnson J."/>
            <person name="Mead D."/>
            <person name="Pohorille A."/>
            <person name="Sarmiento M."/>
            <person name="Schweighofer K."/>
            <person name="Seshadri R."/>
            <person name="Voytek M.A."/>
        </authorList>
    </citation>
    <scope>NUCLEOTIDE SEQUENCE [LARGE SCALE GENOMIC DNA]</scope>
    <source>
        <strain evidence="3">DSM 14350 / EX-H1</strain>
    </source>
</reference>
<dbReference type="GO" id="GO:0015074">
    <property type="term" value="P:DNA integration"/>
    <property type="evidence" value="ECO:0007669"/>
    <property type="project" value="InterPro"/>
</dbReference>
<dbReference type="RefSeq" id="WP_012676532.1">
    <property type="nucleotide sequence ID" value="NC_012440.1"/>
</dbReference>
<dbReference type="SUPFAM" id="SSF53098">
    <property type="entry name" value="Ribonuclease H-like"/>
    <property type="match status" value="1"/>
</dbReference>
<name>C0QQY9_PERMH</name>
<proteinExistence type="predicted"/>
<evidence type="ECO:0000313" key="2">
    <source>
        <dbReference type="EMBL" id="ACO04294.1"/>
    </source>
</evidence>
<dbReference type="HOGENOM" id="CLU_017991_4_0_0"/>
<dbReference type="EMBL" id="CP001230">
    <property type="protein sequence ID" value="ACO04294.1"/>
    <property type="molecule type" value="Genomic_DNA"/>
</dbReference>
<dbReference type="Pfam" id="PF09039">
    <property type="entry name" value="HTH_Tnp_Mu_2"/>
    <property type="match status" value="1"/>
</dbReference>
<dbReference type="InterPro" id="IPR009057">
    <property type="entry name" value="Homeodomain-like_sf"/>
</dbReference>
<dbReference type="PaxDb" id="123214-PERMA_1314"/>
<evidence type="ECO:0000313" key="3">
    <source>
        <dbReference type="Proteomes" id="UP000001366"/>
    </source>
</evidence>
<dbReference type="Pfam" id="PF09299">
    <property type="entry name" value="Mu-transpos_C"/>
    <property type="match status" value="1"/>
</dbReference>
<dbReference type="InterPro" id="IPR012337">
    <property type="entry name" value="RNaseH-like_sf"/>
</dbReference>
<dbReference type="InterPro" id="IPR015126">
    <property type="entry name" value="Mu_I-gamma"/>
</dbReference>
<dbReference type="Gene3D" id="1.10.10.60">
    <property type="entry name" value="Homeodomain-like"/>
    <property type="match status" value="1"/>
</dbReference>
<dbReference type="InterPro" id="IPR036397">
    <property type="entry name" value="RNaseH_sf"/>
</dbReference>
<dbReference type="eggNOG" id="COG2801">
    <property type="taxonomic scope" value="Bacteria"/>
</dbReference>
<dbReference type="AlphaFoldDB" id="C0QQY9"/>
<feature type="domain" description="Integrase catalytic" evidence="1">
    <location>
        <begin position="224"/>
        <end position="427"/>
    </location>
</feature>
<dbReference type="OrthoDB" id="501284at2"/>
<dbReference type="KEGG" id="pmx:PERMA_1314"/>
<gene>
    <name evidence="2" type="ordered locus">PERMA_1314</name>
</gene>
<dbReference type="STRING" id="123214.PERMA_1314"/>
<sequence>MKISIKQGTKFLYKDKLYEILSFKSDLQSVIAKDLENGISEIIKVKDIEPYDENLKNKFNKIVNSEFSDKSSKEFEIAKRRYEIIKPLLTSSRCKKDVIKRAKEFNLSVSTLYRWIKSFEKTESLESLVPNRCFLKKRKTKFNDEVEDIIQLFLKEKYLSKQKYSISRIYNEICIFCEENNLKPPSLSTVWRRANDLDKQEVCKKRYGKTKYLSKFKSSEKSFEVNFPLEVIQIDHTLLDIIVVDEIHRQPVGRPWITIAMDIYSRMVYSFFISLEFPSVFSIGQLLMLGISTKEEYLEKLGIEGAWIIYGVPKSLHLDNAKEFHSRALKDFCDMYQIEINYRPKGSPHFGGHIERFMRTLNEEMHNLPGTTFSNKTYRENYNSEKHSAYTLFELEKYIASYIVNIYHKKKHSSLGISPEEKYKKGIFDEKNRSIGLPPIIPTDEIERIRISLLPTVYRSIQKDGISLFGIKYFSESLKKYINLERNKKYTIKYDPMDLSKIYLWDSSIEHYFEIPYRNTLNPKITLSELKQVKKYLSKKKIDQKNEVNIFKEFKKLREIEKEAVKKSKKVRRKKSSKNYLENRKEYLGSSNNTQKKDTNLNVDFDLDNIPNFDIDIGE</sequence>
<dbReference type="Proteomes" id="UP000001366">
    <property type="component" value="Chromosome"/>
</dbReference>
<dbReference type="GO" id="GO:0003676">
    <property type="term" value="F:nucleic acid binding"/>
    <property type="evidence" value="ECO:0007669"/>
    <property type="project" value="InterPro"/>
</dbReference>
<evidence type="ECO:0000259" key="1">
    <source>
        <dbReference type="PROSITE" id="PS50994"/>
    </source>
</evidence>
<dbReference type="Gene3D" id="3.30.420.10">
    <property type="entry name" value="Ribonuclease H-like superfamily/Ribonuclease H"/>
    <property type="match status" value="1"/>
</dbReference>
<accession>C0QQY9</accession>
<protein>
    <submittedName>
        <fullName evidence="2">TniA transposase</fullName>
    </submittedName>
</protein>
<keyword evidence="3" id="KW-1185">Reference proteome</keyword>
<dbReference type="SUPFAM" id="SSF46689">
    <property type="entry name" value="Homeodomain-like"/>
    <property type="match status" value="1"/>
</dbReference>